<dbReference type="RefSeq" id="WP_186843730.1">
    <property type="nucleotide sequence ID" value="NZ_WJBB01000008.1"/>
</dbReference>
<dbReference type="SUPFAM" id="SSF101801">
    <property type="entry name" value="Surface presentation of antigens (SPOA)"/>
    <property type="match status" value="1"/>
</dbReference>
<comment type="subcellular location">
    <subcellularLocation>
        <location evidence="1">Cell membrane</location>
        <topology evidence="1">Peripheral membrane protein</topology>
        <orientation evidence="1">Cytoplasmic side</orientation>
    </subcellularLocation>
</comment>
<organism evidence="10 11">
    <name type="scientific">Acetobacterium tundrae</name>
    <dbReference type="NCBI Taxonomy" id="132932"/>
    <lineage>
        <taxon>Bacteria</taxon>
        <taxon>Bacillati</taxon>
        <taxon>Bacillota</taxon>
        <taxon>Clostridia</taxon>
        <taxon>Eubacteriales</taxon>
        <taxon>Eubacteriaceae</taxon>
        <taxon>Acetobacterium</taxon>
    </lineage>
</organism>
<evidence type="ECO:0000256" key="4">
    <source>
        <dbReference type="ARBA" id="ARBA00022500"/>
    </source>
</evidence>
<dbReference type="NCBIfam" id="NF005995">
    <property type="entry name" value="PRK08119.1"/>
    <property type="match status" value="1"/>
</dbReference>
<evidence type="ECO:0000256" key="2">
    <source>
        <dbReference type="ARBA" id="ARBA00009226"/>
    </source>
</evidence>
<evidence type="ECO:0000313" key="10">
    <source>
        <dbReference type="EMBL" id="MBC3797085.1"/>
    </source>
</evidence>
<keyword evidence="4" id="KW-0145">Chemotaxis</keyword>
<dbReference type="Gene3D" id="2.30.330.10">
    <property type="entry name" value="SpoA-like"/>
    <property type="match status" value="1"/>
</dbReference>
<feature type="compositionally biased region" description="Low complexity" evidence="7">
    <location>
        <begin position="237"/>
        <end position="248"/>
    </location>
</feature>
<dbReference type="SUPFAM" id="SSF103039">
    <property type="entry name" value="CheC-like"/>
    <property type="match status" value="1"/>
</dbReference>
<keyword evidence="10" id="KW-0966">Cell projection</keyword>
<reference evidence="10 11" key="1">
    <citation type="journal article" date="2020" name="mSystems">
        <title>Defining Genomic and Predicted Metabolic Features of the Acetobacterium Genus.</title>
        <authorList>
            <person name="Ross D.E."/>
            <person name="Marshall C.W."/>
            <person name="Gulliver D."/>
            <person name="May H.D."/>
            <person name="Norman R.S."/>
        </authorList>
    </citation>
    <scope>NUCLEOTIDE SEQUENCE [LARGE SCALE GENOMIC DNA]</scope>
    <source>
        <strain evidence="10 11">DSM 9173</strain>
    </source>
</reference>
<proteinExistence type="inferred from homology"/>
<evidence type="ECO:0000256" key="3">
    <source>
        <dbReference type="ARBA" id="ARBA00022475"/>
    </source>
</evidence>
<dbReference type="InterPro" id="IPR001543">
    <property type="entry name" value="FliN-like_C"/>
</dbReference>
<dbReference type="InterPro" id="IPR051469">
    <property type="entry name" value="FliN/MopA/SpaO"/>
</dbReference>
<keyword evidence="11" id="KW-1185">Reference proteome</keyword>
<comment type="similarity">
    <text evidence="2">Belongs to the FliN/MopA/SpaO family.</text>
</comment>
<feature type="domain" description="CheC-like protein" evidence="9">
    <location>
        <begin position="110"/>
        <end position="145"/>
    </location>
</feature>
<keyword evidence="5" id="KW-0283">Flagellar rotation</keyword>
<keyword evidence="10" id="KW-0969">Cilium</keyword>
<keyword evidence="6" id="KW-0472">Membrane</keyword>
<evidence type="ECO:0000256" key="7">
    <source>
        <dbReference type="SAM" id="MobiDB-lite"/>
    </source>
</evidence>
<keyword evidence="3" id="KW-1003">Cell membrane</keyword>
<dbReference type="Proteomes" id="UP000653358">
    <property type="component" value="Unassembled WGS sequence"/>
</dbReference>
<dbReference type="InterPro" id="IPR001172">
    <property type="entry name" value="FliN_T3SS_HrcQb"/>
</dbReference>
<name>A0ABR6WKP7_9FIRM</name>
<dbReference type="PRINTS" id="PR00956">
    <property type="entry name" value="FLGMOTORFLIN"/>
</dbReference>
<dbReference type="InterPro" id="IPR028976">
    <property type="entry name" value="CheC-like_sf"/>
</dbReference>
<keyword evidence="10" id="KW-0282">Flagellum</keyword>
<dbReference type="PANTHER" id="PTHR43484:SF1">
    <property type="entry name" value="FLAGELLAR MOTOR SWITCH PROTEIN FLIN"/>
    <property type="match status" value="1"/>
</dbReference>
<accession>A0ABR6WKP7</accession>
<feature type="compositionally biased region" description="Pro residues" evidence="7">
    <location>
        <begin position="218"/>
        <end position="228"/>
    </location>
</feature>
<feature type="domain" description="Flagellar motor switch protein FliN-like C-terminal" evidence="8">
    <location>
        <begin position="295"/>
        <end position="365"/>
    </location>
</feature>
<dbReference type="Pfam" id="PF04509">
    <property type="entry name" value="CheC"/>
    <property type="match status" value="2"/>
</dbReference>
<dbReference type="InterPro" id="IPR007597">
    <property type="entry name" value="CheC"/>
</dbReference>
<evidence type="ECO:0000313" key="11">
    <source>
        <dbReference type="Proteomes" id="UP000653358"/>
    </source>
</evidence>
<evidence type="ECO:0000256" key="5">
    <source>
        <dbReference type="ARBA" id="ARBA00022779"/>
    </source>
</evidence>
<feature type="domain" description="CheC-like protein" evidence="9">
    <location>
        <begin position="14"/>
        <end position="49"/>
    </location>
</feature>
<dbReference type="PANTHER" id="PTHR43484">
    <property type="match status" value="1"/>
</dbReference>
<dbReference type="CDD" id="cd17907">
    <property type="entry name" value="FliY_FliN-Y"/>
    <property type="match status" value="1"/>
</dbReference>
<dbReference type="InterPro" id="IPR012826">
    <property type="entry name" value="FliN"/>
</dbReference>
<dbReference type="Pfam" id="PF01052">
    <property type="entry name" value="FliMN_C"/>
    <property type="match status" value="1"/>
</dbReference>
<evidence type="ECO:0000256" key="1">
    <source>
        <dbReference type="ARBA" id="ARBA00004413"/>
    </source>
</evidence>
<dbReference type="EMBL" id="WJBB01000008">
    <property type="protein sequence ID" value="MBC3797085.1"/>
    <property type="molecule type" value="Genomic_DNA"/>
</dbReference>
<evidence type="ECO:0000259" key="9">
    <source>
        <dbReference type="Pfam" id="PF04509"/>
    </source>
</evidence>
<dbReference type="Gene3D" id="3.40.1550.10">
    <property type="entry name" value="CheC-like"/>
    <property type="match status" value="1"/>
</dbReference>
<comment type="caution">
    <text evidence="10">The sequence shown here is derived from an EMBL/GenBank/DDBJ whole genome shotgun (WGS) entry which is preliminary data.</text>
</comment>
<evidence type="ECO:0000256" key="6">
    <source>
        <dbReference type="ARBA" id="ARBA00023136"/>
    </source>
</evidence>
<sequence length="375" mass="40937">MTETETNTEKLTSMEIDVIGEVMNISMGTAATAMSTILNTKVNITTPKIETIGVNEFEFTQLEPVIGVLINYVEGIEGANVLLLKEADMKKILSQLFDMETSDDIEFDEISKSAIGEIMNQMMGAAAGALASFLGKVVNISPPVLLDTTNNKSIKELFSLKGENLVSINFHLSIDGLVESEFISAMEPALAREIVEMSMGASGIDDVEEVPAVQEEVPPQPSPVQPEPVRPEAQYEAPSPSRQQAPPSTRVVKNEQAEVNSYVSQQQPVQVTAYEYKPLGEEQKAETITGNNLDLLMSVPIQITVELGKTRKKIKDIADLTLGNIIELDRQAGDQVDVIANGRLIAKGDVVVVDDNYSVKITEIIKVKEEMNQKK</sequence>
<dbReference type="NCBIfam" id="TIGR02480">
    <property type="entry name" value="fliN"/>
    <property type="match status" value="1"/>
</dbReference>
<gene>
    <name evidence="10" type="primary">fliY</name>
    <name evidence="10" type="ORF">GH807_08500</name>
</gene>
<evidence type="ECO:0000259" key="8">
    <source>
        <dbReference type="Pfam" id="PF01052"/>
    </source>
</evidence>
<dbReference type="InterPro" id="IPR036429">
    <property type="entry name" value="SpoA-like_sf"/>
</dbReference>
<protein>
    <submittedName>
        <fullName evidence="10">Flagellar motor switch phosphatase FliY</fullName>
    </submittedName>
</protein>
<feature type="region of interest" description="Disordered" evidence="7">
    <location>
        <begin position="212"/>
        <end position="249"/>
    </location>
</feature>